<keyword evidence="4" id="KW-1003">Cell membrane</keyword>
<dbReference type="PANTHER" id="PTHR43185">
    <property type="entry name" value="FERROUS IRON TRANSPORT PROTEIN B"/>
    <property type="match status" value="1"/>
</dbReference>
<evidence type="ECO:0000313" key="19">
    <source>
        <dbReference type="Proteomes" id="UP000274391"/>
    </source>
</evidence>
<dbReference type="InterPro" id="IPR011642">
    <property type="entry name" value="Gate_dom"/>
</dbReference>
<sequence>MTPSSCHGESTYRSATIGSPVVAFIGAPNVGKSTLYNLLTGSRRQTGNWPGTTVEIGRGTWRTRHGRELDAIDFPGTYSLDPQSPDEALTRELVIDCTPDDRPDLVVVVADATNLARSGYLIAQLREVPLRLVVVLTMLDVAATRGLTIDAKRLADGFGCEVVAVDPRMIRPRKQGASTPHDELEHAIERALALPPLSPRNSGCGVEDEGDEFALVDDRFAWVDAAITPALHQAATMRRSATEAADRVLLHPIFGPLIFFGVMWLVFQITTTVAAPIQGWLDALISGPITVGAESLFGALRLDGTILADLVINGVIAGVGMVLTFVPLMAIMFVLLSLLEDSGYLARAAVVVDRAMAAIGLPGRAFLPLIVGFGCNVPAITATRVLGSARERIMTCLLIPFTSCSARLTVYVMVASTFFPANAGTVVFVVYLVSIALVIGVGLLLRSTLWRKVGREPLLIDLPTFHVPQPRLIVSATWMRLRGFLQTAGTIILLTVVAVWALQSTPAPGQQGSFGQVAVTDSVYAATAGVVAPALAPAGLDDWHTAGALMTGFVAKETVVSSWAQTYSLDDPSALSSEEQGHSPLGLALRETFTESSGGHPIAAAWALLIFLLAYTPCVSTLAVQVREMGWRWTGFGVALQVGIAWLLATGVFQLLRLWW</sequence>
<evidence type="ECO:0000256" key="2">
    <source>
        <dbReference type="ARBA" id="ARBA00004651"/>
    </source>
</evidence>
<dbReference type="EMBL" id="RQVS01000005">
    <property type="protein sequence ID" value="RRJ87226.1"/>
    <property type="molecule type" value="Genomic_DNA"/>
</dbReference>
<dbReference type="InterPro" id="IPR030389">
    <property type="entry name" value="G_FEOB_dom"/>
</dbReference>
<dbReference type="GO" id="GO:0015093">
    <property type="term" value="F:ferrous iron transmembrane transporter activity"/>
    <property type="evidence" value="ECO:0007669"/>
    <property type="project" value="UniProtKB-UniRule"/>
</dbReference>
<evidence type="ECO:0000256" key="14">
    <source>
        <dbReference type="PIRSR" id="PIRSR603373-1"/>
    </source>
</evidence>
<feature type="transmembrane region" description="Helical" evidence="16">
    <location>
        <begin position="279"/>
        <end position="298"/>
    </location>
</feature>
<dbReference type="RefSeq" id="WP_124971020.1">
    <property type="nucleotide sequence ID" value="NZ_RQVS01000005.1"/>
</dbReference>
<dbReference type="Pfam" id="PF02421">
    <property type="entry name" value="FeoB_N"/>
    <property type="match status" value="1"/>
</dbReference>
<evidence type="ECO:0000256" key="5">
    <source>
        <dbReference type="ARBA" id="ARBA00022496"/>
    </source>
</evidence>
<evidence type="ECO:0000256" key="12">
    <source>
        <dbReference type="ARBA" id="ARBA00023136"/>
    </source>
</evidence>
<organism evidence="18 19">
    <name type="scientific">Gulosibacter macacae</name>
    <dbReference type="NCBI Taxonomy" id="2488791"/>
    <lineage>
        <taxon>Bacteria</taxon>
        <taxon>Bacillati</taxon>
        <taxon>Actinomycetota</taxon>
        <taxon>Actinomycetes</taxon>
        <taxon>Micrococcales</taxon>
        <taxon>Microbacteriaceae</taxon>
        <taxon>Gulosibacter</taxon>
    </lineage>
</organism>
<dbReference type="InterPro" id="IPR050860">
    <property type="entry name" value="FeoB_GTPase"/>
</dbReference>
<keyword evidence="8 16" id="KW-1133">Transmembrane helix</keyword>
<keyword evidence="15" id="KW-0460">Magnesium</keyword>
<dbReference type="GO" id="GO:0005886">
    <property type="term" value="C:plasma membrane"/>
    <property type="evidence" value="ECO:0007669"/>
    <property type="project" value="UniProtKB-SubCell"/>
</dbReference>
<dbReference type="Pfam" id="PF07664">
    <property type="entry name" value="FeoB_C"/>
    <property type="match status" value="1"/>
</dbReference>
<comment type="subcellular location">
    <subcellularLocation>
        <location evidence="16">Cell inner membrane</location>
        <topology evidence="16">Multi-pass membrane protein</topology>
    </subcellularLocation>
    <subcellularLocation>
        <location evidence="2">Cell membrane</location>
        <topology evidence="2">Multi-pass membrane protein</topology>
    </subcellularLocation>
</comment>
<evidence type="ECO:0000256" key="13">
    <source>
        <dbReference type="NCBIfam" id="TIGR00437"/>
    </source>
</evidence>
<keyword evidence="7 14" id="KW-0547">Nucleotide-binding</keyword>
<reference evidence="18 19" key="1">
    <citation type="submission" date="2018-11" db="EMBL/GenBank/DDBJ databases">
        <title>YIM 102482-1 draft genome.</title>
        <authorList>
            <person name="Li G."/>
            <person name="Jiang Y."/>
        </authorList>
    </citation>
    <scope>NUCLEOTIDE SEQUENCE [LARGE SCALE GENOMIC DNA]</scope>
    <source>
        <strain evidence="18 19">YIM 102482-1</strain>
    </source>
</reference>
<feature type="transmembrane region" description="Helical" evidence="16">
    <location>
        <begin position="636"/>
        <end position="656"/>
    </location>
</feature>
<feature type="transmembrane region" description="Helical" evidence="16">
    <location>
        <begin position="310"/>
        <end position="336"/>
    </location>
</feature>
<dbReference type="InterPro" id="IPR011640">
    <property type="entry name" value="Fe2_transport_prot_B_C"/>
</dbReference>
<dbReference type="PANTHER" id="PTHR43185:SF1">
    <property type="entry name" value="FE(2+) TRANSPORTER FEOB"/>
    <property type="match status" value="1"/>
</dbReference>
<evidence type="ECO:0000256" key="16">
    <source>
        <dbReference type="RuleBase" id="RU362098"/>
    </source>
</evidence>
<keyword evidence="15" id="KW-0479">Metal-binding</keyword>
<dbReference type="Pfam" id="PF07670">
    <property type="entry name" value="Gate"/>
    <property type="match status" value="2"/>
</dbReference>
<dbReference type="InterPro" id="IPR003373">
    <property type="entry name" value="Fe2_transport_prot-B"/>
</dbReference>
<keyword evidence="19" id="KW-1185">Reference proteome</keyword>
<feature type="transmembrane region" description="Helical" evidence="16">
    <location>
        <begin position="425"/>
        <end position="445"/>
    </location>
</feature>
<dbReference type="InterPro" id="IPR027417">
    <property type="entry name" value="P-loop_NTPase"/>
</dbReference>
<evidence type="ECO:0000256" key="9">
    <source>
        <dbReference type="ARBA" id="ARBA00023004"/>
    </source>
</evidence>
<accession>A0A3P3W022</accession>
<name>A0A3P3W022_9MICO</name>
<evidence type="ECO:0000256" key="8">
    <source>
        <dbReference type="ARBA" id="ARBA00022989"/>
    </source>
</evidence>
<evidence type="ECO:0000256" key="6">
    <source>
        <dbReference type="ARBA" id="ARBA00022692"/>
    </source>
</evidence>
<dbReference type="PROSITE" id="PS51711">
    <property type="entry name" value="G_FEOB"/>
    <property type="match status" value="1"/>
</dbReference>
<dbReference type="Proteomes" id="UP000274391">
    <property type="component" value="Unassembled WGS sequence"/>
</dbReference>
<comment type="caution">
    <text evidence="18">The sequence shown here is derived from an EMBL/GenBank/DDBJ whole genome shotgun (WGS) entry which is preliminary data.</text>
</comment>
<comment type="function">
    <text evidence="1 16">Probable transporter of a GTP-driven Fe(2+) uptake system.</text>
</comment>
<feature type="binding site" evidence="14">
    <location>
        <begin position="26"/>
        <end position="33"/>
    </location>
    <ligand>
        <name>GTP</name>
        <dbReference type="ChEBI" id="CHEBI:37565"/>
        <label>1</label>
    </ligand>
</feature>
<keyword evidence="3 16" id="KW-0813">Transport</keyword>
<evidence type="ECO:0000256" key="11">
    <source>
        <dbReference type="ARBA" id="ARBA00023134"/>
    </source>
</evidence>
<feature type="transmembrane region" description="Helical" evidence="16">
    <location>
        <begin position="248"/>
        <end position="267"/>
    </location>
</feature>
<evidence type="ECO:0000259" key="17">
    <source>
        <dbReference type="PROSITE" id="PS51711"/>
    </source>
</evidence>
<keyword evidence="11 14" id="KW-0342">GTP-binding</keyword>
<comment type="similarity">
    <text evidence="16">Belongs to the TRAFAC class TrmE-Era-EngA-EngB-Septin-like GTPase superfamily. FeoB GTPase (TC 9.A.8) family.</text>
</comment>
<dbReference type="AlphaFoldDB" id="A0A3P3W022"/>
<evidence type="ECO:0000256" key="15">
    <source>
        <dbReference type="PIRSR" id="PIRSR603373-2"/>
    </source>
</evidence>
<feature type="transmembrane region" description="Helical" evidence="16">
    <location>
        <begin position="603"/>
        <end position="624"/>
    </location>
</feature>
<dbReference type="GO" id="GO:0046872">
    <property type="term" value="F:metal ion binding"/>
    <property type="evidence" value="ECO:0007669"/>
    <property type="project" value="UniProtKB-KW"/>
</dbReference>
<feature type="binding site" evidence="15">
    <location>
        <position position="37"/>
    </location>
    <ligand>
        <name>Mg(2+)</name>
        <dbReference type="ChEBI" id="CHEBI:18420"/>
        <label>2</label>
    </ligand>
</feature>
<dbReference type="InterPro" id="IPR006073">
    <property type="entry name" value="GTP-bd"/>
</dbReference>
<dbReference type="CDD" id="cd01879">
    <property type="entry name" value="FeoB"/>
    <property type="match status" value="1"/>
</dbReference>
<evidence type="ECO:0000256" key="4">
    <source>
        <dbReference type="ARBA" id="ARBA00022475"/>
    </source>
</evidence>
<dbReference type="NCBIfam" id="TIGR00437">
    <property type="entry name" value="feoB"/>
    <property type="match status" value="1"/>
</dbReference>
<feature type="binding site" evidence="15">
    <location>
        <position position="41"/>
    </location>
    <ligand>
        <name>Mg(2+)</name>
        <dbReference type="ChEBI" id="CHEBI:18420"/>
        <label>2</label>
    </ligand>
</feature>
<dbReference type="Gene3D" id="3.40.50.300">
    <property type="entry name" value="P-loop containing nucleotide triphosphate hydrolases"/>
    <property type="match status" value="1"/>
</dbReference>
<dbReference type="GO" id="GO:0005525">
    <property type="term" value="F:GTP binding"/>
    <property type="evidence" value="ECO:0007669"/>
    <property type="project" value="UniProtKB-KW"/>
</dbReference>
<feature type="binding site" evidence="15">
    <location>
        <position position="40"/>
    </location>
    <ligand>
        <name>Mg(2+)</name>
        <dbReference type="ChEBI" id="CHEBI:18420"/>
        <label>2</label>
    </ligand>
</feature>
<evidence type="ECO:0000313" key="18">
    <source>
        <dbReference type="EMBL" id="RRJ87226.1"/>
    </source>
</evidence>
<evidence type="ECO:0000256" key="7">
    <source>
        <dbReference type="ARBA" id="ARBA00022741"/>
    </source>
</evidence>
<feature type="transmembrane region" description="Helical" evidence="16">
    <location>
        <begin position="483"/>
        <end position="502"/>
    </location>
</feature>
<keyword evidence="6 16" id="KW-0812">Transmembrane</keyword>
<gene>
    <name evidence="18" type="primary">feoB</name>
    <name evidence="18" type="ORF">EG850_05260</name>
</gene>
<dbReference type="PRINTS" id="PR00326">
    <property type="entry name" value="GTP1OBG"/>
</dbReference>
<dbReference type="OrthoDB" id="9809127at2"/>
<evidence type="ECO:0000256" key="10">
    <source>
        <dbReference type="ARBA" id="ARBA00023065"/>
    </source>
</evidence>
<dbReference type="SUPFAM" id="SSF52540">
    <property type="entry name" value="P-loop containing nucleoside triphosphate hydrolases"/>
    <property type="match status" value="1"/>
</dbReference>
<proteinExistence type="inferred from homology"/>
<evidence type="ECO:0000256" key="1">
    <source>
        <dbReference type="ARBA" id="ARBA00003926"/>
    </source>
</evidence>
<keyword evidence="5 16" id="KW-0410">Iron transport</keyword>
<feature type="transmembrane region" description="Helical" evidence="16">
    <location>
        <begin position="398"/>
        <end position="419"/>
    </location>
</feature>
<feature type="binding site" evidence="14">
    <location>
        <begin position="73"/>
        <end position="76"/>
    </location>
    <ligand>
        <name>GTP</name>
        <dbReference type="ChEBI" id="CHEBI:37565"/>
        <label>1</label>
    </ligand>
</feature>
<evidence type="ECO:0000256" key="3">
    <source>
        <dbReference type="ARBA" id="ARBA00022448"/>
    </source>
</evidence>
<keyword evidence="12 16" id="KW-0472">Membrane</keyword>
<feature type="binding site" evidence="14">
    <location>
        <begin position="51"/>
        <end position="55"/>
    </location>
    <ligand>
        <name>GTP</name>
        <dbReference type="ChEBI" id="CHEBI:37565"/>
        <label>1</label>
    </ligand>
</feature>
<feature type="domain" description="FeoB-type G" evidence="17">
    <location>
        <begin position="19"/>
        <end position="190"/>
    </location>
</feature>
<keyword evidence="9 16" id="KW-0408">Iron</keyword>
<keyword evidence="10" id="KW-0406">Ion transport</keyword>
<protein>
    <recommendedName>
        <fullName evidence="13 16">Ferrous iron transport protein B</fullName>
    </recommendedName>
</protein>
<feature type="transmembrane region" description="Helical" evidence="16">
    <location>
        <begin position="365"/>
        <end position="386"/>
    </location>
</feature>